<reference evidence="4" key="2">
    <citation type="submission" date="2021-01" db="EMBL/GenBank/DDBJ databases">
        <authorList>
            <person name="Mieszkin S."/>
            <person name="Pouder E."/>
            <person name="Alain K."/>
        </authorList>
    </citation>
    <scope>NUCLEOTIDE SEQUENCE</scope>
    <source>
        <strain evidence="4">HW T2.11</strain>
    </source>
</reference>
<dbReference type="PANTHER" id="PTHR44196">
    <property type="entry name" value="DEHYDROGENASE/REDUCTASE SDR FAMILY MEMBER 7B"/>
    <property type="match status" value="1"/>
</dbReference>
<dbReference type="InterPro" id="IPR020904">
    <property type="entry name" value="Sc_DH/Rdtase_CS"/>
</dbReference>
<keyword evidence="5" id="KW-1185">Reference proteome</keyword>
<dbReference type="GO" id="GO:0016491">
    <property type="term" value="F:oxidoreductase activity"/>
    <property type="evidence" value="ECO:0007669"/>
    <property type="project" value="UniProtKB-KW"/>
</dbReference>
<dbReference type="Proteomes" id="UP000708298">
    <property type="component" value="Unassembled WGS sequence"/>
</dbReference>
<dbReference type="PANTHER" id="PTHR44196:SF1">
    <property type="entry name" value="DEHYDROGENASE_REDUCTASE SDR FAMILY MEMBER 7B"/>
    <property type="match status" value="1"/>
</dbReference>
<gene>
    <name evidence="4" type="ORF">ASILVAE211_01965</name>
</gene>
<dbReference type="GO" id="GO:0016020">
    <property type="term" value="C:membrane"/>
    <property type="evidence" value="ECO:0007669"/>
    <property type="project" value="TreeGrafter"/>
</dbReference>
<dbReference type="Gene3D" id="3.40.50.720">
    <property type="entry name" value="NAD(P)-binding Rossmann-like Domain"/>
    <property type="match status" value="1"/>
</dbReference>
<dbReference type="PROSITE" id="PS00061">
    <property type="entry name" value="ADH_SHORT"/>
    <property type="match status" value="1"/>
</dbReference>
<dbReference type="InterPro" id="IPR036291">
    <property type="entry name" value="NAD(P)-bd_dom_sf"/>
</dbReference>
<reference evidence="4" key="1">
    <citation type="journal article" date="2021" name="Microorganisms">
        <title>Acidisoma silvae sp. nov. and Acidisomacellulosilytica sp. nov., Two Acidophilic Bacteria Isolated from Decaying Wood, Hydrolyzing Cellulose and Producing Poly-3-hydroxybutyrate.</title>
        <authorList>
            <person name="Mieszkin S."/>
            <person name="Pouder E."/>
            <person name="Uroz S."/>
            <person name="Simon-Colin C."/>
            <person name="Alain K."/>
        </authorList>
    </citation>
    <scope>NUCLEOTIDE SEQUENCE</scope>
    <source>
        <strain evidence="4">HW T2.11</strain>
    </source>
</reference>
<dbReference type="PRINTS" id="PR00080">
    <property type="entry name" value="SDRFAMILY"/>
</dbReference>
<organism evidence="4 5">
    <name type="scientific">Acidisoma silvae</name>
    <dbReference type="NCBI Taxonomy" id="2802396"/>
    <lineage>
        <taxon>Bacteria</taxon>
        <taxon>Pseudomonadati</taxon>
        <taxon>Pseudomonadota</taxon>
        <taxon>Alphaproteobacteria</taxon>
        <taxon>Acetobacterales</taxon>
        <taxon>Acidocellaceae</taxon>
        <taxon>Acidisoma</taxon>
    </lineage>
</organism>
<evidence type="ECO:0000256" key="1">
    <source>
        <dbReference type="ARBA" id="ARBA00006484"/>
    </source>
</evidence>
<evidence type="ECO:0000256" key="3">
    <source>
        <dbReference type="RuleBase" id="RU000363"/>
    </source>
</evidence>
<evidence type="ECO:0000256" key="2">
    <source>
        <dbReference type="ARBA" id="ARBA00023002"/>
    </source>
</evidence>
<comment type="caution">
    <text evidence="4">The sequence shown here is derived from an EMBL/GenBank/DDBJ whole genome shotgun (WGS) entry which is preliminary data.</text>
</comment>
<protein>
    <submittedName>
        <fullName evidence="4">SDR family NAD(P)-dependent oxidoreductase</fullName>
    </submittedName>
</protein>
<dbReference type="AlphaFoldDB" id="A0A964DXD4"/>
<dbReference type="PRINTS" id="PR00081">
    <property type="entry name" value="GDHRDH"/>
</dbReference>
<dbReference type="Pfam" id="PF00106">
    <property type="entry name" value="adh_short"/>
    <property type="match status" value="1"/>
</dbReference>
<comment type="similarity">
    <text evidence="1 3">Belongs to the short-chain dehydrogenases/reductases (SDR) family.</text>
</comment>
<sequence>MAFRRILITGASSGIGRALAWALAAPGVTLHLGGRDAERLEETARECRSRGGEALPRVLSVTDATGMEDWIGGAGTLDLVIANAGISGGTSDTMESEAQTRAIFATNLDGMFNTVLPAMRAMAAQPADARGVRGQIAVVASIAAFIPGPGAPAYCASKAAVDAWVVGAAPSARMQGIALTSLCPGFITSPMTAVNDFPMPGIMSAERAAGLMLRGIRRKRTRVIFPLWFGMAARFTALLPVSWREAAARRLPAKKAL</sequence>
<proteinExistence type="inferred from homology"/>
<dbReference type="SUPFAM" id="SSF51735">
    <property type="entry name" value="NAD(P)-binding Rossmann-fold domains"/>
    <property type="match status" value="1"/>
</dbReference>
<keyword evidence="2" id="KW-0560">Oxidoreductase</keyword>
<evidence type="ECO:0000313" key="4">
    <source>
        <dbReference type="EMBL" id="MCB8873932.1"/>
    </source>
</evidence>
<dbReference type="InterPro" id="IPR002347">
    <property type="entry name" value="SDR_fam"/>
</dbReference>
<evidence type="ECO:0000313" key="5">
    <source>
        <dbReference type="Proteomes" id="UP000708298"/>
    </source>
</evidence>
<name>A0A964DXD4_9PROT</name>
<dbReference type="EMBL" id="JAESVB010000001">
    <property type="protein sequence ID" value="MCB8873932.1"/>
    <property type="molecule type" value="Genomic_DNA"/>
</dbReference>
<dbReference type="RefSeq" id="WP_227319594.1">
    <property type="nucleotide sequence ID" value="NZ_JAESVB010000001.1"/>
</dbReference>
<accession>A0A964DXD4</accession>